<evidence type="ECO:0000313" key="3">
    <source>
        <dbReference type="Proteomes" id="UP000598775"/>
    </source>
</evidence>
<dbReference type="Pfam" id="PF10031">
    <property type="entry name" value="DUF2273"/>
    <property type="match status" value="1"/>
</dbReference>
<protein>
    <recommendedName>
        <fullName evidence="4">DUF2273 domain-containing protein</fullName>
    </recommendedName>
</protein>
<organism evidence="2 3">
    <name type="scientific">Subtercola lobariae</name>
    <dbReference type="NCBI Taxonomy" id="1588641"/>
    <lineage>
        <taxon>Bacteria</taxon>
        <taxon>Bacillati</taxon>
        <taxon>Actinomycetota</taxon>
        <taxon>Actinomycetes</taxon>
        <taxon>Micrococcales</taxon>
        <taxon>Microbacteriaceae</taxon>
        <taxon>Subtercola</taxon>
    </lineage>
</organism>
<dbReference type="InterPro" id="IPR018730">
    <property type="entry name" value="DUF2273"/>
</dbReference>
<feature type="transmembrane region" description="Helical" evidence="1">
    <location>
        <begin position="6"/>
        <end position="39"/>
    </location>
</feature>
<keyword evidence="1" id="KW-0472">Membrane</keyword>
<gene>
    <name evidence="2" type="ORF">GCM10011399_00070</name>
</gene>
<keyword evidence="3" id="KW-1185">Reference proteome</keyword>
<dbReference type="AlphaFoldDB" id="A0A917ET71"/>
<keyword evidence="1" id="KW-0812">Transmembrane</keyword>
<proteinExistence type="predicted"/>
<reference evidence="2 3" key="1">
    <citation type="journal article" date="2014" name="Int. J. Syst. Evol. Microbiol.">
        <title>Complete genome sequence of Corynebacterium casei LMG S-19264T (=DSM 44701T), isolated from a smear-ripened cheese.</title>
        <authorList>
            <consortium name="US DOE Joint Genome Institute (JGI-PGF)"/>
            <person name="Walter F."/>
            <person name="Albersmeier A."/>
            <person name="Kalinowski J."/>
            <person name="Ruckert C."/>
        </authorList>
    </citation>
    <scope>NUCLEOTIDE SEQUENCE [LARGE SCALE GENOMIC DNA]</scope>
    <source>
        <strain evidence="2 3">CGMCC 1.12976</strain>
    </source>
</reference>
<comment type="caution">
    <text evidence="2">The sequence shown here is derived from an EMBL/GenBank/DDBJ whole genome shotgun (WGS) entry which is preliminary data.</text>
</comment>
<evidence type="ECO:0008006" key="4">
    <source>
        <dbReference type="Google" id="ProtNLM"/>
    </source>
</evidence>
<sequence>MTSTKFGMLAGAVLALVWILIGFWAFVVVLVAMVVGAVIGRIVDGRLDLRALAGAFQGKRSSS</sequence>
<evidence type="ECO:0000313" key="2">
    <source>
        <dbReference type="EMBL" id="GGF10191.1"/>
    </source>
</evidence>
<accession>A0A917ET71</accession>
<name>A0A917ET71_9MICO</name>
<dbReference type="EMBL" id="BMGP01000001">
    <property type="protein sequence ID" value="GGF10191.1"/>
    <property type="molecule type" value="Genomic_DNA"/>
</dbReference>
<dbReference type="Proteomes" id="UP000598775">
    <property type="component" value="Unassembled WGS sequence"/>
</dbReference>
<keyword evidence="1" id="KW-1133">Transmembrane helix</keyword>
<evidence type="ECO:0000256" key="1">
    <source>
        <dbReference type="SAM" id="Phobius"/>
    </source>
</evidence>
<dbReference type="RefSeq" id="WP_229715017.1">
    <property type="nucleotide sequence ID" value="NZ_BMGP01000001.1"/>
</dbReference>